<evidence type="ECO:0000313" key="1">
    <source>
        <dbReference type="EMBL" id="KAG5642545.1"/>
    </source>
</evidence>
<proteinExistence type="predicted"/>
<dbReference type="AlphaFoldDB" id="A0A9P7G490"/>
<accession>A0A9P7G490</accession>
<gene>
    <name evidence="1" type="ORF">DXG03_002583</name>
</gene>
<organism evidence="1 2">
    <name type="scientific">Asterophora parasitica</name>
    <dbReference type="NCBI Taxonomy" id="117018"/>
    <lineage>
        <taxon>Eukaryota</taxon>
        <taxon>Fungi</taxon>
        <taxon>Dikarya</taxon>
        <taxon>Basidiomycota</taxon>
        <taxon>Agaricomycotina</taxon>
        <taxon>Agaricomycetes</taxon>
        <taxon>Agaricomycetidae</taxon>
        <taxon>Agaricales</taxon>
        <taxon>Tricholomatineae</taxon>
        <taxon>Lyophyllaceae</taxon>
        <taxon>Asterophora</taxon>
    </lineage>
</organism>
<dbReference type="OrthoDB" id="3543113at2759"/>
<reference evidence="1" key="1">
    <citation type="submission" date="2020-07" db="EMBL/GenBank/DDBJ databases">
        <authorList>
            <person name="Nieuwenhuis M."/>
            <person name="Van De Peppel L.J.J."/>
        </authorList>
    </citation>
    <scope>NUCLEOTIDE SEQUENCE</scope>
    <source>
        <strain evidence="1">AP01</strain>
        <tissue evidence="1">Mycelium</tissue>
    </source>
</reference>
<reference evidence="1" key="2">
    <citation type="submission" date="2021-10" db="EMBL/GenBank/DDBJ databases">
        <title>Phylogenomics reveals ancestral predisposition of the termite-cultivated fungus Termitomyces towards a domesticated lifestyle.</title>
        <authorList>
            <person name="Auxier B."/>
            <person name="Grum-Grzhimaylo A."/>
            <person name="Cardenas M.E."/>
            <person name="Lodge J.D."/>
            <person name="Laessoe T."/>
            <person name="Pedersen O."/>
            <person name="Smith M.E."/>
            <person name="Kuyper T.W."/>
            <person name="Franco-Molano E.A."/>
            <person name="Baroni T.J."/>
            <person name="Aanen D.K."/>
        </authorList>
    </citation>
    <scope>NUCLEOTIDE SEQUENCE</scope>
    <source>
        <strain evidence="1">AP01</strain>
        <tissue evidence="1">Mycelium</tissue>
    </source>
</reference>
<keyword evidence="2" id="KW-1185">Reference proteome</keyword>
<evidence type="ECO:0000313" key="2">
    <source>
        <dbReference type="Proteomes" id="UP000775547"/>
    </source>
</evidence>
<dbReference type="Proteomes" id="UP000775547">
    <property type="component" value="Unassembled WGS sequence"/>
</dbReference>
<name>A0A9P7G490_9AGAR</name>
<sequence length="323" mass="36230">MEREIRPSDWTRFRKYASLVRTFTFSFAASSTLDLAWYQNLHMAACGEPLLPNIKEFSWTATLPENTMASFPFILLFMGPHLSKFSISDWNGEASAARRAVFSLIASLPARYPNLIDVSISLEGAGGRAVISAAVMGWNRLQRLTVHDISPDALTHIASLPNLHTVRIAPPADMILPLHLPPPAFPALRQLSIETEKLSLSTQFLQLWPTPSRCLSNAHFCGDEDLTSTSTWTDISKTVADKFSPETLSCLEIEDYSYWRSDIDQETAFLEFVVPAKSLRPLFAFSHLTKADLWASHGFDLDDAFIVDLAKAWPRIKTRRSLV</sequence>
<protein>
    <submittedName>
        <fullName evidence="1">Uncharacterized protein</fullName>
    </submittedName>
</protein>
<dbReference type="EMBL" id="JABCKV010000177">
    <property type="protein sequence ID" value="KAG5642545.1"/>
    <property type="molecule type" value="Genomic_DNA"/>
</dbReference>
<comment type="caution">
    <text evidence="1">The sequence shown here is derived from an EMBL/GenBank/DDBJ whole genome shotgun (WGS) entry which is preliminary data.</text>
</comment>